<dbReference type="InterPro" id="IPR014729">
    <property type="entry name" value="Rossmann-like_a/b/a_fold"/>
</dbReference>
<evidence type="ECO:0000256" key="6">
    <source>
        <dbReference type="ARBA" id="ARBA00022917"/>
    </source>
</evidence>
<dbReference type="InterPro" id="IPR036208">
    <property type="entry name" value="VHL_sf"/>
</dbReference>
<dbReference type="SUPFAM" id="SSF52374">
    <property type="entry name" value="Nucleotidylyl transferase"/>
    <property type="match status" value="1"/>
</dbReference>
<keyword evidence="5 9" id="KW-0067">ATP-binding</keyword>
<keyword evidence="6 9" id="KW-0648">Protein biosynthesis</keyword>
<dbReference type="PANTHER" id="PTHR42765">
    <property type="entry name" value="SOLEUCYL-TRNA SYNTHETASE"/>
    <property type="match status" value="1"/>
</dbReference>
<dbReference type="Gene3D" id="1.10.730.20">
    <property type="match status" value="1"/>
</dbReference>
<dbReference type="InterPro" id="IPR002300">
    <property type="entry name" value="aa-tRNA-synth_Ia"/>
</dbReference>
<evidence type="ECO:0000256" key="7">
    <source>
        <dbReference type="ARBA" id="ARBA00023146"/>
    </source>
</evidence>
<dbReference type="SUPFAM" id="SSF47323">
    <property type="entry name" value="Anticodon-binding domain of a subclass of class I aminoacyl-tRNA synthetases"/>
    <property type="match status" value="1"/>
</dbReference>
<evidence type="ECO:0000313" key="14">
    <source>
        <dbReference type="Proteomes" id="UP000055024"/>
    </source>
</evidence>
<dbReference type="Pfam" id="PF00133">
    <property type="entry name" value="tRNA-synt_1"/>
    <property type="match status" value="1"/>
</dbReference>
<evidence type="ECO:0000256" key="1">
    <source>
        <dbReference type="ARBA" id="ARBA00005594"/>
    </source>
</evidence>
<dbReference type="Proteomes" id="UP000055024">
    <property type="component" value="Unassembled WGS sequence"/>
</dbReference>
<evidence type="ECO:0000256" key="4">
    <source>
        <dbReference type="ARBA" id="ARBA00022741"/>
    </source>
</evidence>
<dbReference type="Gene3D" id="3.40.50.620">
    <property type="entry name" value="HUPs"/>
    <property type="match status" value="2"/>
</dbReference>
<dbReference type="NCBIfam" id="TIGR00392">
    <property type="entry name" value="ileS"/>
    <property type="match status" value="1"/>
</dbReference>
<evidence type="ECO:0000256" key="9">
    <source>
        <dbReference type="RuleBase" id="RU363035"/>
    </source>
</evidence>
<dbReference type="Pfam" id="PF01847">
    <property type="entry name" value="VHL"/>
    <property type="match status" value="1"/>
</dbReference>
<dbReference type="Pfam" id="PF08264">
    <property type="entry name" value="Anticodon_1"/>
    <property type="match status" value="1"/>
</dbReference>
<dbReference type="OrthoDB" id="10264412at2759"/>
<dbReference type="GO" id="GO:0005524">
    <property type="term" value="F:ATP binding"/>
    <property type="evidence" value="ECO:0007669"/>
    <property type="project" value="UniProtKB-KW"/>
</dbReference>
<dbReference type="STRING" id="268475.A0A0V1HEK3"/>
<dbReference type="InterPro" id="IPR033708">
    <property type="entry name" value="Anticodon_Ile_BEm"/>
</dbReference>
<dbReference type="InterPro" id="IPR002301">
    <property type="entry name" value="Ile-tRNA-ligase"/>
</dbReference>
<dbReference type="InterPro" id="IPR037140">
    <property type="entry name" value="VHL_beta_dom_sf"/>
</dbReference>
<name>A0A0V1HEK3_9BILA</name>
<dbReference type="GO" id="GO:0002161">
    <property type="term" value="F:aminoacyl-tRNA deacylase activity"/>
    <property type="evidence" value="ECO:0007669"/>
    <property type="project" value="InterPro"/>
</dbReference>
<dbReference type="CDD" id="cd07960">
    <property type="entry name" value="Anticodon_Ia_Ile_BEm"/>
    <property type="match status" value="1"/>
</dbReference>
<dbReference type="SUPFAM" id="SSF50677">
    <property type="entry name" value="ValRS/IleRS/LeuRS editing domain"/>
    <property type="match status" value="1"/>
</dbReference>
<evidence type="ECO:0000256" key="3">
    <source>
        <dbReference type="ARBA" id="ARBA00022598"/>
    </source>
</evidence>
<comment type="similarity">
    <text evidence="1 9">Belongs to the class-I aminoacyl-tRNA synthetase family.</text>
</comment>
<dbReference type="EC" id="6.1.1.5" evidence="2"/>
<dbReference type="GO" id="GO:0000049">
    <property type="term" value="F:tRNA binding"/>
    <property type="evidence" value="ECO:0007669"/>
    <property type="project" value="InterPro"/>
</dbReference>
<dbReference type="InterPro" id="IPR013155">
    <property type="entry name" value="M/V/L/I-tRNA-synth_anticd-bd"/>
</dbReference>
<evidence type="ECO:0000259" key="12">
    <source>
        <dbReference type="Pfam" id="PF08264"/>
    </source>
</evidence>
<gene>
    <name evidence="13" type="primary">Iars2</name>
    <name evidence="13" type="ORF">T11_18325</name>
</gene>
<dbReference type="InterPro" id="IPR050081">
    <property type="entry name" value="Ile-tRNA_ligase"/>
</dbReference>
<dbReference type="InterPro" id="IPR009008">
    <property type="entry name" value="Val/Leu/Ile-tRNA-synth_edit"/>
</dbReference>
<dbReference type="InterPro" id="IPR024053">
    <property type="entry name" value="VHL_beta_dom"/>
</dbReference>
<evidence type="ECO:0000256" key="2">
    <source>
        <dbReference type="ARBA" id="ARBA00013165"/>
    </source>
</evidence>
<dbReference type="InterPro" id="IPR009080">
    <property type="entry name" value="tRNAsynth_Ia_anticodon-bd"/>
</dbReference>
<evidence type="ECO:0000313" key="13">
    <source>
        <dbReference type="EMBL" id="KRZ09099.1"/>
    </source>
</evidence>
<dbReference type="GO" id="GO:0032543">
    <property type="term" value="P:mitochondrial translation"/>
    <property type="evidence" value="ECO:0007669"/>
    <property type="project" value="TreeGrafter"/>
</dbReference>
<proteinExistence type="inferred from homology"/>
<evidence type="ECO:0000259" key="10">
    <source>
        <dbReference type="Pfam" id="PF00133"/>
    </source>
</evidence>
<keyword evidence="4 9" id="KW-0547">Nucleotide-binding</keyword>
<dbReference type="PROSITE" id="PS00178">
    <property type="entry name" value="AA_TRNA_LIGASE_I"/>
    <property type="match status" value="1"/>
</dbReference>
<dbReference type="GO" id="GO:0006428">
    <property type="term" value="P:isoleucyl-tRNA aminoacylation"/>
    <property type="evidence" value="ECO:0007669"/>
    <property type="project" value="InterPro"/>
</dbReference>
<keyword evidence="3 9" id="KW-0436">Ligase</keyword>
<reference evidence="13 14" key="1">
    <citation type="submission" date="2015-01" db="EMBL/GenBank/DDBJ databases">
        <title>Evolution of Trichinella species and genotypes.</title>
        <authorList>
            <person name="Korhonen P.K."/>
            <person name="Edoardo P."/>
            <person name="Giuseppe L.R."/>
            <person name="Gasser R.B."/>
        </authorList>
    </citation>
    <scope>NUCLEOTIDE SEQUENCE [LARGE SCALE GENOMIC DNA]</scope>
    <source>
        <strain evidence="13">ISS1029</strain>
    </source>
</reference>
<dbReference type="PRINTS" id="PR00984">
    <property type="entry name" value="TRNASYNTHILE"/>
</dbReference>
<dbReference type="GO" id="GO:0004822">
    <property type="term" value="F:isoleucine-tRNA ligase activity"/>
    <property type="evidence" value="ECO:0007669"/>
    <property type="project" value="UniProtKB-EC"/>
</dbReference>
<keyword evidence="7 9" id="KW-0030">Aminoacyl-tRNA synthetase</keyword>
<comment type="caution">
    <text evidence="13">The sequence shown here is derived from an EMBL/GenBank/DDBJ whole genome shotgun (WGS) entry which is preliminary data.</text>
</comment>
<dbReference type="GO" id="GO:0005739">
    <property type="term" value="C:mitochondrion"/>
    <property type="evidence" value="ECO:0007669"/>
    <property type="project" value="TreeGrafter"/>
</dbReference>
<evidence type="ECO:0000256" key="5">
    <source>
        <dbReference type="ARBA" id="ARBA00022840"/>
    </source>
</evidence>
<feature type="domain" description="Methionyl/Valyl/Leucyl/Isoleucyl-tRNA synthetase anticodon-binding" evidence="12">
    <location>
        <begin position="733"/>
        <end position="849"/>
    </location>
</feature>
<evidence type="ECO:0000256" key="8">
    <source>
        <dbReference type="ARBA" id="ARBA00032665"/>
    </source>
</evidence>
<keyword evidence="14" id="KW-1185">Reference proteome</keyword>
<dbReference type="InterPro" id="IPR001412">
    <property type="entry name" value="aa-tRNA-synth_I_CS"/>
</dbReference>
<protein>
    <recommendedName>
        <fullName evidence="2">isoleucine--tRNA ligase</fullName>
        <ecNumber evidence="2">6.1.1.5</ecNumber>
    </recommendedName>
    <alternativeName>
        <fullName evidence="8">Isoleucyl-tRNA synthetase</fullName>
    </alternativeName>
</protein>
<feature type="domain" description="von Hippel-Lindau disease tumour suppressor beta" evidence="11">
    <location>
        <begin position="970"/>
        <end position="1029"/>
    </location>
</feature>
<accession>A0A0V1HEK3</accession>
<organism evidence="13 14">
    <name type="scientific">Trichinella zimbabwensis</name>
    <dbReference type="NCBI Taxonomy" id="268475"/>
    <lineage>
        <taxon>Eukaryota</taxon>
        <taxon>Metazoa</taxon>
        <taxon>Ecdysozoa</taxon>
        <taxon>Nematoda</taxon>
        <taxon>Enoplea</taxon>
        <taxon>Dorylaimia</taxon>
        <taxon>Trichinellida</taxon>
        <taxon>Trichinellidae</taxon>
        <taxon>Trichinella</taxon>
    </lineage>
</organism>
<dbReference type="PANTHER" id="PTHR42765:SF1">
    <property type="entry name" value="ISOLEUCINE--TRNA LIGASE, MITOCHONDRIAL"/>
    <property type="match status" value="1"/>
</dbReference>
<dbReference type="AlphaFoldDB" id="A0A0V1HEK3"/>
<feature type="domain" description="Aminoacyl-tRNA synthetase class Ia" evidence="10">
    <location>
        <begin position="82"/>
        <end position="679"/>
    </location>
</feature>
<dbReference type="EMBL" id="JYDP01000077">
    <property type="protein sequence ID" value="KRZ09099.1"/>
    <property type="molecule type" value="Genomic_DNA"/>
</dbReference>
<dbReference type="Gene3D" id="2.60.40.780">
    <property type="entry name" value="von Hippel-Lindau disease tumour suppressor, beta domain"/>
    <property type="match status" value="1"/>
</dbReference>
<dbReference type="SUPFAM" id="SSF49468">
    <property type="entry name" value="VHL"/>
    <property type="match status" value="1"/>
</dbReference>
<evidence type="ECO:0000259" key="11">
    <source>
        <dbReference type="Pfam" id="PF01847"/>
    </source>
</evidence>
<sequence>MTLFNGENFVKNSMNFKLIKKFQISDFEMRKNLIWFFSTHRQKGIYARTVLLPRSNFPVHMTHEERVKMDEQIATACNVDDLYKWQWNQKKPTFVLHDGPPYANGDVHLGHAVNKILKDIFARYKAMSGFRVHFRPGWDCHGLPVELLATKSMDEKSRRDPVLVRKRAKEFALKAVQSQMVSFKKWAIMADWKNPYLTLDKEYEGKELEIFKILHQRGLVYRAYRPVYWSPSSRTALAESELEYVANHCSEAVYFKYAVVNFPREILALQPTDRIWALVWTTMPWTLAFNNAICFDKKLIYNLAKIKSEYYIFAMDAIDRLRNLLKLEIEVKSTFQGSFLSKLYYVCPMQPDHALPFYSAEHVTSAKGTGLVHTSFAHGFEDFAVAMEHGEEVKCFVDEDGRYTRELGPDLSRLHVQSDGQAALLEKFKKCILAKENVTHPYPYDWRTKQPVIIRSSKQWFIDTERLKKAALDQLNDVNFYPANFAQSFKEVLARRPPWCISRQRIWGVPMPIFYDAETNEPIESNALLENAIRLIRQYGSDIWWHNQAGDFAIDEFKDTIKLCKGDEILDIWFDSGVSWAVALDEQHKRTADLIVEGMDQLRGWFQSLLLTSVAAEQRCPYKNVLLHGFVLDEQGHKMSKSLGNMITPDAVISGEGQIGSQELPAVGVDGLRLWVAQCAADRTNIPVGPQSLLTVKQTLGQLRNMLCFLLGVLNDFDRCNDSVEYDRLLVVDKYMLHMLTEFQNSMKSAYESFSALEAVTKAVQFCNGPISKFYCSTVKDRLYCERAESLKRRSVQTVLHEVQTAFTSAIAPLLPHLAEEVHFYRNGKLGPFVFQEGWYDCHQQWNNRTLSDRLDPLLKARGRFLAEYGKQNTYKLSICINNISLKENIELLWSNSADAVAELTDLFRVGQLHIVYNIPYAADADVTFVNVSEISVSVRVMSRPEGRESRRSDVYQVPPAYSNSLGDERQSIQVGFLNCTYRHCDVYWISDQNNPVLYCTIPPHGFVNVRTFAFHKWIFRDHRTFERLRCQYYIHSPRSVAPFIFILHPELSLFRRCVDVVVDQINAGRIQRDDIPYQYLKLIERTTSRRIFFQSDIDNTAAKLEKLEH</sequence>